<dbReference type="InterPro" id="IPR003594">
    <property type="entry name" value="HATPase_dom"/>
</dbReference>
<evidence type="ECO:0000256" key="2">
    <source>
        <dbReference type="ARBA" id="ARBA00022777"/>
    </source>
</evidence>
<keyword evidence="3" id="KW-0902">Two-component regulatory system</keyword>
<evidence type="ECO:0000259" key="5">
    <source>
        <dbReference type="Pfam" id="PF02518"/>
    </source>
</evidence>
<dbReference type="GO" id="GO:0000155">
    <property type="term" value="F:phosphorelay sensor kinase activity"/>
    <property type="evidence" value="ECO:0007669"/>
    <property type="project" value="InterPro"/>
</dbReference>
<reference evidence="7 8" key="1">
    <citation type="submission" date="2018-07" db="EMBL/GenBank/DDBJ databases">
        <title>Leeuwenhoekiella genomics.</title>
        <authorList>
            <person name="Tahon G."/>
            <person name="Willems A."/>
        </authorList>
    </citation>
    <scope>NUCLEOTIDE SEQUENCE [LARGE SCALE GENOMIC DNA]</scope>
    <source>
        <strain evidence="7 8">R-50232</strain>
    </source>
</reference>
<feature type="domain" description="Histidine kinase/HSP90-like ATPase" evidence="5">
    <location>
        <begin position="174"/>
        <end position="259"/>
    </location>
</feature>
<dbReference type="Proteomes" id="UP000289821">
    <property type="component" value="Unassembled WGS sequence"/>
</dbReference>
<dbReference type="PANTHER" id="PTHR24421">
    <property type="entry name" value="NITRATE/NITRITE SENSOR PROTEIN NARX-RELATED"/>
    <property type="match status" value="1"/>
</dbReference>
<dbReference type="EMBL" id="QOVI01000008">
    <property type="protein sequence ID" value="RXG11977.1"/>
    <property type="molecule type" value="Genomic_DNA"/>
</dbReference>
<accession>A0A4Q0NP72</accession>
<sequence>MNPIKFYDLQESFELLIFVCSLVLLAFLILVFILFTVFQKRKIKFITERNEAILRYQEEVARTQLEIQETTLKNVSWELHDNIGQLLSVANLELNILTNTSNYRDEERLIEIKGLIGKSLQEIRSLSRNLNREVINQIGLIESTKNELNRLERLKILDTTLNTSGAIWQPPQDDALILFRIIQEFLNNVIKHAKASLLNIDFEFSEHEILIKAEDNGIGFDINLIAVSSGLVNMKSRAALINAEYSLHSVKEKGTILVIRYLKRNMKEL</sequence>
<keyword evidence="2" id="KW-0418">Kinase</keyword>
<name>A0A4Q0NP72_9FLAO</name>
<dbReference type="RefSeq" id="WP_128762631.1">
    <property type="nucleotide sequence ID" value="NZ_QOVI01000008.1"/>
</dbReference>
<feature type="transmembrane region" description="Helical" evidence="4">
    <location>
        <begin position="15"/>
        <end position="38"/>
    </location>
</feature>
<dbReference type="GO" id="GO:0046983">
    <property type="term" value="F:protein dimerization activity"/>
    <property type="evidence" value="ECO:0007669"/>
    <property type="project" value="InterPro"/>
</dbReference>
<evidence type="ECO:0000256" key="4">
    <source>
        <dbReference type="SAM" id="Phobius"/>
    </source>
</evidence>
<evidence type="ECO:0000313" key="7">
    <source>
        <dbReference type="EMBL" id="RXG11977.1"/>
    </source>
</evidence>
<proteinExistence type="predicted"/>
<dbReference type="CDD" id="cd16917">
    <property type="entry name" value="HATPase_UhpB-NarQ-NarX-like"/>
    <property type="match status" value="1"/>
</dbReference>
<evidence type="ECO:0000256" key="3">
    <source>
        <dbReference type="ARBA" id="ARBA00023012"/>
    </source>
</evidence>
<evidence type="ECO:0000259" key="6">
    <source>
        <dbReference type="Pfam" id="PF07730"/>
    </source>
</evidence>
<dbReference type="Pfam" id="PF07730">
    <property type="entry name" value="HisKA_3"/>
    <property type="match status" value="1"/>
</dbReference>
<keyword evidence="1" id="KW-0808">Transferase</keyword>
<comment type="caution">
    <text evidence="7">The sequence shown here is derived from an EMBL/GenBank/DDBJ whole genome shotgun (WGS) entry which is preliminary data.</text>
</comment>
<keyword evidence="4" id="KW-0472">Membrane</keyword>
<dbReference type="InterPro" id="IPR036890">
    <property type="entry name" value="HATPase_C_sf"/>
</dbReference>
<keyword evidence="4" id="KW-1133">Transmembrane helix</keyword>
<evidence type="ECO:0000256" key="1">
    <source>
        <dbReference type="ARBA" id="ARBA00022679"/>
    </source>
</evidence>
<organism evidence="7 8">
    <name type="scientific">Leeuwenhoekiella aestuarii</name>
    <dbReference type="NCBI Taxonomy" id="2249426"/>
    <lineage>
        <taxon>Bacteria</taxon>
        <taxon>Pseudomonadati</taxon>
        <taxon>Bacteroidota</taxon>
        <taxon>Flavobacteriia</taxon>
        <taxon>Flavobacteriales</taxon>
        <taxon>Flavobacteriaceae</taxon>
        <taxon>Leeuwenhoekiella</taxon>
    </lineage>
</organism>
<dbReference type="InterPro" id="IPR011712">
    <property type="entry name" value="Sig_transdc_His_kin_sub3_dim/P"/>
</dbReference>
<dbReference type="AlphaFoldDB" id="A0A4Q0NP72"/>
<dbReference type="Gene3D" id="3.30.565.10">
    <property type="entry name" value="Histidine kinase-like ATPase, C-terminal domain"/>
    <property type="match status" value="1"/>
</dbReference>
<dbReference type="GO" id="GO:0016020">
    <property type="term" value="C:membrane"/>
    <property type="evidence" value="ECO:0007669"/>
    <property type="project" value="InterPro"/>
</dbReference>
<evidence type="ECO:0000313" key="8">
    <source>
        <dbReference type="Proteomes" id="UP000289821"/>
    </source>
</evidence>
<gene>
    <name evidence="7" type="ORF">DSM04_10874</name>
</gene>
<dbReference type="Pfam" id="PF02518">
    <property type="entry name" value="HATPase_c"/>
    <property type="match status" value="1"/>
</dbReference>
<dbReference type="SUPFAM" id="SSF55874">
    <property type="entry name" value="ATPase domain of HSP90 chaperone/DNA topoisomerase II/histidine kinase"/>
    <property type="match status" value="1"/>
</dbReference>
<feature type="domain" description="Signal transduction histidine kinase subgroup 3 dimerisation and phosphoacceptor" evidence="6">
    <location>
        <begin position="76"/>
        <end position="131"/>
    </location>
</feature>
<dbReference type="OrthoDB" id="9760839at2"/>
<keyword evidence="4" id="KW-0812">Transmembrane</keyword>
<protein>
    <submittedName>
        <fullName evidence="7">Uncharacterized protein</fullName>
    </submittedName>
</protein>
<dbReference type="InterPro" id="IPR050482">
    <property type="entry name" value="Sensor_HK_TwoCompSys"/>
</dbReference>
<keyword evidence="8" id="KW-1185">Reference proteome</keyword>